<keyword evidence="2" id="KW-1185">Reference proteome</keyword>
<reference evidence="1" key="1">
    <citation type="submission" date="2025-08" db="UniProtKB">
        <authorList>
            <consortium name="Ensembl"/>
        </authorList>
    </citation>
    <scope>IDENTIFICATION</scope>
</reference>
<evidence type="ECO:0000313" key="1">
    <source>
        <dbReference type="Ensembl" id="ENSCSRP00000006927.1"/>
    </source>
</evidence>
<dbReference type="Proteomes" id="UP000694403">
    <property type="component" value="Unplaced"/>
</dbReference>
<dbReference type="AlphaFoldDB" id="A0A8C3XLI8"/>
<sequence>IRYGTESQNTWIRFLVNTCILKDYNTSSWAWWCMPVIPATWEAKAGRSLELRGSGLWCAMPIRCPVPLTAWPAGG</sequence>
<name>A0A8C3XLI8_CHESE</name>
<evidence type="ECO:0000313" key="2">
    <source>
        <dbReference type="Proteomes" id="UP000694403"/>
    </source>
</evidence>
<organism evidence="1 2">
    <name type="scientific">Chelydra serpentina</name>
    <name type="common">Snapping turtle</name>
    <name type="synonym">Testudo serpentina</name>
    <dbReference type="NCBI Taxonomy" id="8475"/>
    <lineage>
        <taxon>Eukaryota</taxon>
        <taxon>Metazoa</taxon>
        <taxon>Chordata</taxon>
        <taxon>Craniata</taxon>
        <taxon>Vertebrata</taxon>
        <taxon>Euteleostomi</taxon>
        <taxon>Archelosauria</taxon>
        <taxon>Testudinata</taxon>
        <taxon>Testudines</taxon>
        <taxon>Cryptodira</taxon>
        <taxon>Durocryptodira</taxon>
        <taxon>Americhelydia</taxon>
        <taxon>Chelydroidea</taxon>
        <taxon>Chelydridae</taxon>
        <taxon>Chelydra</taxon>
    </lineage>
</organism>
<reference evidence="1" key="2">
    <citation type="submission" date="2025-09" db="UniProtKB">
        <authorList>
            <consortium name="Ensembl"/>
        </authorList>
    </citation>
    <scope>IDENTIFICATION</scope>
</reference>
<accession>A0A8C3XLI8</accession>
<dbReference type="Ensembl" id="ENSCSRT00000007142.1">
    <property type="protein sequence ID" value="ENSCSRP00000006927.1"/>
    <property type="gene ID" value="ENSCSRG00000005133.1"/>
</dbReference>
<proteinExistence type="predicted"/>
<protein>
    <submittedName>
        <fullName evidence="1">Uncharacterized protein</fullName>
    </submittedName>
</protein>